<reference evidence="3 4" key="1">
    <citation type="submission" date="2019-04" db="EMBL/GenBank/DDBJ databases">
        <title>Complete genome sequence of Agrobacterium tumefaciens CFBP5877.</title>
        <authorList>
            <person name="Huang Y.-Y."/>
            <person name="Chiang H.-Y."/>
            <person name="Chou L."/>
            <person name="Lai E.-M."/>
            <person name="Kuo C.-H."/>
        </authorList>
    </citation>
    <scope>NUCLEOTIDE SEQUENCE [LARGE SCALE GENOMIC DNA]</scope>
    <source>
        <strain evidence="3 4">CFBP5877</strain>
        <plasmid evidence="4">patcfbp5877a</plasmid>
    </source>
</reference>
<keyword evidence="3" id="KW-0614">Plasmid</keyword>
<dbReference type="PANTHER" id="PTHR43377">
    <property type="entry name" value="BILIVERDIN REDUCTASE A"/>
    <property type="match status" value="1"/>
</dbReference>
<dbReference type="EMBL" id="CP039899">
    <property type="protein sequence ID" value="QCL82566.1"/>
    <property type="molecule type" value="Genomic_DNA"/>
</dbReference>
<sequence>MAMESRGSHRCPLGRTAVCNRRGSSNFASMSIFIQGWEESEMSGIIGKPRIGVIGVGWIGYRHAKYCASYSNCELVGISDPGPVASKVGVELGVPSFASVEDLLDRVKPDGVIIATPTQLHLQTAARALERGVAVLIEKPITDTVADARTLVDLAKRNETSILVGHHRRHNSVVKETRRILSEGDIGRLLAVSVLWSVKKPDDYFDVSWRREKGAGPVLINLIHEIDLLRHLCGEIETVSAIVSSEGRGNSVEDTVVAMLKFSGGAIGTITASDASPAPWSWDSATGENPLIYQGRENAYRFLGSEGSLEFPDLFIWRYVDQAKPGWLSPISRESRVIQQNEAYIAQLEHFCRVIQCGETPLIDGEDGLRTLTATLSILEAAETGMPVTPTMG</sequence>
<evidence type="ECO:0000313" key="4">
    <source>
        <dbReference type="Proteomes" id="UP000298579"/>
    </source>
</evidence>
<dbReference type="SUPFAM" id="SSF51735">
    <property type="entry name" value="NAD(P)-binding Rossmann-fold domains"/>
    <property type="match status" value="1"/>
</dbReference>
<evidence type="ECO:0000259" key="2">
    <source>
        <dbReference type="Pfam" id="PF22725"/>
    </source>
</evidence>
<feature type="domain" description="GFO/IDH/MocA-like oxidoreductase" evidence="2">
    <location>
        <begin position="175"/>
        <end position="310"/>
    </location>
</feature>
<name>A0AAE6EIC5_AGRTU</name>
<dbReference type="Gene3D" id="3.30.360.10">
    <property type="entry name" value="Dihydrodipicolinate Reductase, domain 2"/>
    <property type="match status" value="1"/>
</dbReference>
<dbReference type="InterPro" id="IPR055170">
    <property type="entry name" value="GFO_IDH_MocA-like_dom"/>
</dbReference>
<gene>
    <name evidence="3" type="ORF">CFBP5877_26010</name>
</gene>
<dbReference type="SUPFAM" id="SSF55347">
    <property type="entry name" value="Glyceraldehyde-3-phosphate dehydrogenase-like, C-terminal domain"/>
    <property type="match status" value="1"/>
</dbReference>
<dbReference type="Pfam" id="PF01408">
    <property type="entry name" value="GFO_IDH_MocA"/>
    <property type="match status" value="1"/>
</dbReference>
<evidence type="ECO:0000259" key="1">
    <source>
        <dbReference type="Pfam" id="PF01408"/>
    </source>
</evidence>
<accession>A0AAE6EIC5</accession>
<dbReference type="AlphaFoldDB" id="A0AAE6EIC5"/>
<dbReference type="Proteomes" id="UP000298579">
    <property type="component" value="Plasmid pAtCFBP5877a"/>
</dbReference>
<dbReference type="InterPro" id="IPR000683">
    <property type="entry name" value="Gfo/Idh/MocA-like_OxRdtase_N"/>
</dbReference>
<protein>
    <submittedName>
        <fullName evidence="3">Gfo/Idh/MocA family oxidoreductase</fullName>
    </submittedName>
</protein>
<dbReference type="InterPro" id="IPR051450">
    <property type="entry name" value="Gfo/Idh/MocA_Oxidoreductases"/>
</dbReference>
<organism evidence="3 4">
    <name type="scientific">Agrobacterium tumefaciens</name>
    <dbReference type="NCBI Taxonomy" id="358"/>
    <lineage>
        <taxon>Bacteria</taxon>
        <taxon>Pseudomonadati</taxon>
        <taxon>Pseudomonadota</taxon>
        <taxon>Alphaproteobacteria</taxon>
        <taxon>Hyphomicrobiales</taxon>
        <taxon>Rhizobiaceae</taxon>
        <taxon>Rhizobium/Agrobacterium group</taxon>
        <taxon>Agrobacterium</taxon>
        <taxon>Agrobacterium tumefaciens complex</taxon>
    </lineage>
</organism>
<dbReference type="Gene3D" id="3.40.50.720">
    <property type="entry name" value="NAD(P)-binding Rossmann-like Domain"/>
    <property type="match status" value="1"/>
</dbReference>
<dbReference type="Pfam" id="PF22725">
    <property type="entry name" value="GFO_IDH_MocA_C3"/>
    <property type="match status" value="1"/>
</dbReference>
<feature type="domain" description="Gfo/Idh/MocA-like oxidoreductase N-terminal" evidence="1">
    <location>
        <begin position="50"/>
        <end position="166"/>
    </location>
</feature>
<geneLocation type="plasmid" evidence="4">
    <name>patcfbp5877a</name>
</geneLocation>
<proteinExistence type="predicted"/>
<dbReference type="GO" id="GO:0000166">
    <property type="term" value="F:nucleotide binding"/>
    <property type="evidence" value="ECO:0007669"/>
    <property type="project" value="InterPro"/>
</dbReference>
<evidence type="ECO:0000313" key="3">
    <source>
        <dbReference type="EMBL" id="QCL82566.1"/>
    </source>
</evidence>
<dbReference type="PANTHER" id="PTHR43377:SF8">
    <property type="entry name" value="BLR3664 PROTEIN"/>
    <property type="match status" value="1"/>
</dbReference>
<dbReference type="InterPro" id="IPR036291">
    <property type="entry name" value="NAD(P)-bd_dom_sf"/>
</dbReference>